<dbReference type="InterPro" id="IPR036188">
    <property type="entry name" value="FAD/NAD-bd_sf"/>
</dbReference>
<evidence type="ECO:0000313" key="7">
    <source>
        <dbReference type="Proteomes" id="UP000042997"/>
    </source>
</evidence>
<keyword evidence="6" id="KW-0503">Monooxygenase</keyword>
<feature type="region of interest" description="Disordered" evidence="5">
    <location>
        <begin position="547"/>
        <end position="566"/>
    </location>
</feature>
<protein>
    <submittedName>
        <fullName evidence="6">Putative Phenylacetone monooxygenase</fullName>
        <ecNumber evidence="6">1.14.13.92</ecNumber>
    </submittedName>
</protein>
<dbReference type="EMBL" id="CCSD01000030">
    <property type="protein sequence ID" value="CDZ87088.1"/>
    <property type="molecule type" value="Genomic_DNA"/>
</dbReference>
<evidence type="ECO:0000256" key="3">
    <source>
        <dbReference type="ARBA" id="ARBA00022857"/>
    </source>
</evidence>
<dbReference type="Proteomes" id="UP000042997">
    <property type="component" value="Unassembled WGS sequence"/>
</dbReference>
<evidence type="ECO:0000313" key="6">
    <source>
        <dbReference type="EMBL" id="CDZ87088.1"/>
    </source>
</evidence>
<evidence type="ECO:0000256" key="4">
    <source>
        <dbReference type="ARBA" id="ARBA00023002"/>
    </source>
</evidence>
<dbReference type="Gene3D" id="3.50.50.60">
    <property type="entry name" value="FAD/NAD(P)-binding domain"/>
    <property type="match status" value="1"/>
</dbReference>
<dbReference type="PANTHER" id="PTHR43098:SF5">
    <property type="entry name" value="DUAL-FUNCTIONAL MONOOXYGENASE_METHYLTRANSFERASE PSOF"/>
    <property type="match status" value="1"/>
</dbReference>
<dbReference type="Pfam" id="PF13738">
    <property type="entry name" value="Pyr_redox_3"/>
    <property type="match status" value="1"/>
</dbReference>
<feature type="compositionally biased region" description="Polar residues" evidence="5">
    <location>
        <begin position="641"/>
        <end position="658"/>
    </location>
</feature>
<dbReference type="EC" id="1.14.13.92" evidence="6"/>
<dbReference type="AlphaFoldDB" id="A0A098BEF9"/>
<keyword evidence="2" id="KW-0274">FAD</keyword>
<dbReference type="InterPro" id="IPR050775">
    <property type="entry name" value="FAD-binding_Monooxygenases"/>
</dbReference>
<organism evidence="6 7">
    <name type="scientific">Rhodococcus ruber</name>
    <dbReference type="NCBI Taxonomy" id="1830"/>
    <lineage>
        <taxon>Bacteria</taxon>
        <taxon>Bacillati</taxon>
        <taxon>Actinomycetota</taxon>
        <taxon>Actinomycetes</taxon>
        <taxon>Mycobacteriales</taxon>
        <taxon>Nocardiaceae</taxon>
        <taxon>Rhodococcus</taxon>
    </lineage>
</organism>
<evidence type="ECO:0000256" key="5">
    <source>
        <dbReference type="SAM" id="MobiDB-lite"/>
    </source>
</evidence>
<keyword evidence="3" id="KW-0521">NADP</keyword>
<sequence>MSDQDKASTSTHTDALVIGAGFAGVRMLIELQKLGLSAVALEAGTDVGGTWYWNRYPGARTDSESWSYCFPFPEIEQEWDWSERYPGQEEVQRYIGFVADRFDVRRHIRFGHRVTAATYDDADNTWTITTDDGNQFTCTYFFTGLGHLSVPQEPPYEGLDSFNGEVYLTGRWPKEKVDFTGKRVAVVGTGASGIQTIPHVAEVAEHLTVFQRTPNYVMPAQNHDLDDEFRRKIKSDYAAVWNKARNHVFGFPMDPAGRMYDDVEIDAERDRIFEEGWRNGGFHFVFETFDDLILDQRSNDAAAEFIRKKIREIVEDPETAELLTPRGYPYISKRPPSGTNYYETFNRDNVSLVDIRSNPIEALTANGLRTREREYEFDVIIFATGFDAVTGALNNEVFSVTACMLELGEYERCFDDGSDSFGAQVDPVERLPAGGEQRGGPFAETPKSGQQRVAAGGVGVEDVAVGRNLRRGVNTDAGALVALVREGGKALSRGGVQGACDPVFTGGRQIVGVARQCVGDPQRKSVRSSHELDVRAESAVLARVPQVDRGAPGTDGGLGDPVAGDEGAVEDHVGVARREACAQDLGQLRRLGGEHVDALVQIPVGGGDRDTGVTGQGGERRVLAEPAQHEHRLAKWRQGTAAASGTSLAPAGVQQSGQILGERSRDIERGRIGDHVEPLVRIRSSQIQSYQGLCVLPEPA</sequence>
<proteinExistence type="predicted"/>
<dbReference type="PANTHER" id="PTHR43098">
    <property type="entry name" value="L-ORNITHINE N(5)-MONOOXYGENASE-RELATED"/>
    <property type="match status" value="1"/>
</dbReference>
<dbReference type="SUPFAM" id="SSF51905">
    <property type="entry name" value="FAD/NAD(P)-binding domain"/>
    <property type="match status" value="2"/>
</dbReference>
<feature type="region of interest" description="Disordered" evidence="5">
    <location>
        <begin position="641"/>
        <end position="666"/>
    </location>
</feature>
<gene>
    <name evidence="6" type="ORF">RHRU231_210014</name>
</gene>
<accession>A0A098BEF9</accession>
<dbReference type="GO" id="GO:0033776">
    <property type="term" value="F:phenylacetone monooxygenase activity"/>
    <property type="evidence" value="ECO:0007669"/>
    <property type="project" value="UniProtKB-EC"/>
</dbReference>
<reference evidence="6 7" key="1">
    <citation type="journal article" date="2014" name="Genome Announc.">
        <title>Draft Genome Sequence of Propane- and Butane-Oxidizing Actinobacterium Rhodococcus ruber IEGM 231.</title>
        <authorList>
            <person name="Ivshina I.B."/>
            <person name="Kuyukina M.S."/>
            <person name="Krivoruchko A.V."/>
            <person name="Barbe V."/>
            <person name="Fischer C."/>
        </authorList>
    </citation>
    <scope>NUCLEOTIDE SEQUENCE [LARGE SCALE GENOMIC DNA]</scope>
</reference>
<evidence type="ECO:0000256" key="2">
    <source>
        <dbReference type="ARBA" id="ARBA00022827"/>
    </source>
</evidence>
<keyword evidence="4 6" id="KW-0560">Oxidoreductase</keyword>
<evidence type="ECO:0000256" key="1">
    <source>
        <dbReference type="ARBA" id="ARBA00022630"/>
    </source>
</evidence>
<keyword evidence="1" id="KW-0285">Flavoprotein</keyword>
<dbReference type="PRINTS" id="PR00469">
    <property type="entry name" value="PNDRDTASEII"/>
</dbReference>
<name>A0A098BEF9_9NOCA</name>